<dbReference type="OrthoDB" id="9777385at2"/>
<dbReference type="Pfam" id="PF01546">
    <property type="entry name" value="Peptidase_M20"/>
    <property type="match status" value="1"/>
</dbReference>
<reference evidence="4" key="1">
    <citation type="submission" date="2016-10" db="EMBL/GenBank/DDBJ databases">
        <authorList>
            <person name="Varghese N."/>
            <person name="Submissions S."/>
        </authorList>
    </citation>
    <scope>NUCLEOTIDE SEQUENCE [LARGE SCALE GENOMIC DNA]</scope>
    <source>
        <strain evidence="4">DSM 22951</strain>
    </source>
</reference>
<dbReference type="RefSeq" id="WP_109685851.1">
    <property type="nucleotide sequence ID" value="NZ_QGDN01000001.1"/>
</dbReference>
<proteinExistence type="predicted"/>
<dbReference type="Gene3D" id="3.30.70.360">
    <property type="match status" value="1"/>
</dbReference>
<dbReference type="Proteomes" id="UP000250028">
    <property type="component" value="Unassembled WGS sequence"/>
</dbReference>
<dbReference type="GO" id="GO:0046872">
    <property type="term" value="F:metal ion binding"/>
    <property type="evidence" value="ECO:0007669"/>
    <property type="project" value="UniProtKB-KW"/>
</dbReference>
<name>A0A2Y8ZTU0_9MICO</name>
<evidence type="ECO:0000313" key="3">
    <source>
        <dbReference type="EMBL" id="SSA34926.1"/>
    </source>
</evidence>
<feature type="binding site" evidence="1">
    <location>
        <position position="108"/>
    </location>
    <ligand>
        <name>Mn(2+)</name>
        <dbReference type="ChEBI" id="CHEBI:29035"/>
        <label>2</label>
    </ligand>
</feature>
<dbReference type="EMBL" id="UESZ01000001">
    <property type="protein sequence ID" value="SSA34926.1"/>
    <property type="molecule type" value="Genomic_DNA"/>
</dbReference>
<dbReference type="InterPro" id="IPR011650">
    <property type="entry name" value="Peptidase_M20_dimer"/>
</dbReference>
<accession>A0A2Y8ZTU0</accession>
<dbReference type="InterPro" id="IPR036264">
    <property type="entry name" value="Bact_exopeptidase_dim_dom"/>
</dbReference>
<dbReference type="SUPFAM" id="SSF55031">
    <property type="entry name" value="Bacterial exopeptidase dimerisation domain"/>
    <property type="match status" value="1"/>
</dbReference>
<organism evidence="3 4">
    <name type="scientific">Branchiibius hedensis</name>
    <dbReference type="NCBI Taxonomy" id="672460"/>
    <lineage>
        <taxon>Bacteria</taxon>
        <taxon>Bacillati</taxon>
        <taxon>Actinomycetota</taxon>
        <taxon>Actinomycetes</taxon>
        <taxon>Micrococcales</taxon>
        <taxon>Dermacoccaceae</taxon>
        <taxon>Branchiibius</taxon>
    </lineage>
</organism>
<dbReference type="InterPro" id="IPR017439">
    <property type="entry name" value="Amidohydrolase"/>
</dbReference>
<keyword evidence="3" id="KW-0378">Hydrolase</keyword>
<dbReference type="InterPro" id="IPR002933">
    <property type="entry name" value="Peptidase_M20"/>
</dbReference>
<dbReference type="PANTHER" id="PTHR11014">
    <property type="entry name" value="PEPTIDASE M20 FAMILY MEMBER"/>
    <property type="match status" value="1"/>
</dbReference>
<sequence length="405" mass="42322">MDTALTDLINARVDALEPELIALRRDVHAHPEIGYQEHRTTEVVRQRLEASDVRTRRLDGTGLIAELGAPQPRIRIGLRADLDALPVQEQTGLPFASVEPGMCHACGHDVHTAGVLGATLALAAVEPQLVEAGVAVRVIFQPAEEVLPGGAESVVAQGELVDVDRIFAVHCDPSIDVGTVGLAAGPITAACDDVTVTVSGRGGHTSRPHLTGDLTYALAKVITDVPAVVSRRLDPRAGAALVWGAVHAGSAPNVIPSSGTARGTLRMLDAQAWLKAEGLVEQIVHEVVAPYQVHAEVHHERGVPPVVNDETCIEALRASAEALVGSEAPVGTPQSLGGEDFSWMLQKTPGALARLGTRTPGGSTYELHQGNLVVDERAIAIAAKVLAGAVLLTGGLNFDLPTGPR</sequence>
<feature type="binding site" evidence="1">
    <location>
        <position position="145"/>
    </location>
    <ligand>
        <name>Mn(2+)</name>
        <dbReference type="ChEBI" id="CHEBI:29035"/>
        <label>2</label>
    </ligand>
</feature>
<dbReference type="NCBIfam" id="TIGR01891">
    <property type="entry name" value="amidohydrolases"/>
    <property type="match status" value="1"/>
</dbReference>
<keyword evidence="1" id="KW-0479">Metal-binding</keyword>
<dbReference type="AlphaFoldDB" id="A0A2Y8ZTU0"/>
<feature type="binding site" evidence="1">
    <location>
        <position position="368"/>
    </location>
    <ligand>
        <name>Mn(2+)</name>
        <dbReference type="ChEBI" id="CHEBI:29035"/>
        <label>2</label>
    </ligand>
</feature>
<dbReference type="Pfam" id="PF07687">
    <property type="entry name" value="M20_dimer"/>
    <property type="match status" value="1"/>
</dbReference>
<feature type="domain" description="Peptidase M20 dimerisation" evidence="2">
    <location>
        <begin position="194"/>
        <end position="289"/>
    </location>
</feature>
<evidence type="ECO:0000256" key="1">
    <source>
        <dbReference type="PIRSR" id="PIRSR005962-1"/>
    </source>
</evidence>
<dbReference type="PIRSF" id="PIRSF005962">
    <property type="entry name" value="Pept_M20D_amidohydro"/>
    <property type="match status" value="1"/>
</dbReference>
<feature type="binding site" evidence="1">
    <location>
        <position position="170"/>
    </location>
    <ligand>
        <name>Mn(2+)</name>
        <dbReference type="ChEBI" id="CHEBI:29035"/>
        <label>2</label>
    </ligand>
</feature>
<protein>
    <submittedName>
        <fullName evidence="3">Amidohydrolase</fullName>
    </submittedName>
</protein>
<dbReference type="SUPFAM" id="SSF53187">
    <property type="entry name" value="Zn-dependent exopeptidases"/>
    <property type="match status" value="1"/>
</dbReference>
<dbReference type="PANTHER" id="PTHR11014:SF63">
    <property type="entry name" value="METALLOPEPTIDASE, PUTATIVE (AFU_ORTHOLOGUE AFUA_6G09600)-RELATED"/>
    <property type="match status" value="1"/>
</dbReference>
<keyword evidence="4" id="KW-1185">Reference proteome</keyword>
<comment type="cofactor">
    <cofactor evidence="1">
        <name>Mn(2+)</name>
        <dbReference type="ChEBI" id="CHEBI:29035"/>
    </cofactor>
    <text evidence="1">The Mn(2+) ion enhances activity.</text>
</comment>
<evidence type="ECO:0000259" key="2">
    <source>
        <dbReference type="Pfam" id="PF07687"/>
    </source>
</evidence>
<evidence type="ECO:0000313" key="4">
    <source>
        <dbReference type="Proteomes" id="UP000250028"/>
    </source>
</evidence>
<feature type="binding site" evidence="1">
    <location>
        <position position="106"/>
    </location>
    <ligand>
        <name>Mn(2+)</name>
        <dbReference type="ChEBI" id="CHEBI:29035"/>
        <label>2</label>
    </ligand>
</feature>
<dbReference type="GO" id="GO:0016787">
    <property type="term" value="F:hydrolase activity"/>
    <property type="evidence" value="ECO:0007669"/>
    <property type="project" value="UniProtKB-KW"/>
</dbReference>
<dbReference type="Gene3D" id="3.40.630.10">
    <property type="entry name" value="Zn peptidases"/>
    <property type="match status" value="1"/>
</dbReference>
<keyword evidence="1" id="KW-0464">Manganese</keyword>
<gene>
    <name evidence="3" type="ORF">SAMN04489750_2258</name>
</gene>